<evidence type="ECO:0000313" key="1">
    <source>
        <dbReference type="EMBL" id="GAA1809188.1"/>
    </source>
</evidence>
<evidence type="ECO:0000313" key="2">
    <source>
        <dbReference type="Proteomes" id="UP001500002"/>
    </source>
</evidence>
<keyword evidence="2" id="KW-1185">Reference proteome</keyword>
<evidence type="ECO:0008006" key="3">
    <source>
        <dbReference type="Google" id="ProtNLM"/>
    </source>
</evidence>
<organism evidence="1 2">
    <name type="scientific">Agromyces neolithicus</name>
    <dbReference type="NCBI Taxonomy" id="269420"/>
    <lineage>
        <taxon>Bacteria</taxon>
        <taxon>Bacillati</taxon>
        <taxon>Actinomycetota</taxon>
        <taxon>Actinomycetes</taxon>
        <taxon>Micrococcales</taxon>
        <taxon>Microbacteriaceae</taxon>
        <taxon>Agromyces</taxon>
    </lineage>
</organism>
<comment type="caution">
    <text evidence="1">The sequence shown here is derived from an EMBL/GenBank/DDBJ whole genome shotgun (WGS) entry which is preliminary data.</text>
</comment>
<accession>A0ABN2M4D1</accession>
<dbReference type="RefSeq" id="WP_344295410.1">
    <property type="nucleotide sequence ID" value="NZ_BAAANJ010000005.1"/>
</dbReference>
<reference evidence="1 2" key="1">
    <citation type="journal article" date="2019" name="Int. J. Syst. Evol. Microbiol.">
        <title>The Global Catalogue of Microorganisms (GCM) 10K type strain sequencing project: providing services to taxonomists for standard genome sequencing and annotation.</title>
        <authorList>
            <consortium name="The Broad Institute Genomics Platform"/>
            <consortium name="The Broad Institute Genome Sequencing Center for Infectious Disease"/>
            <person name="Wu L."/>
            <person name="Ma J."/>
        </authorList>
    </citation>
    <scope>NUCLEOTIDE SEQUENCE [LARGE SCALE GENOMIC DNA]</scope>
    <source>
        <strain evidence="1 2">JCM 14322</strain>
    </source>
</reference>
<name>A0ABN2M4D1_9MICO</name>
<dbReference type="Proteomes" id="UP001500002">
    <property type="component" value="Unassembled WGS sequence"/>
</dbReference>
<proteinExistence type="predicted"/>
<gene>
    <name evidence="1" type="ORF">GCM10009749_17070</name>
</gene>
<dbReference type="EMBL" id="BAAANJ010000005">
    <property type="protein sequence ID" value="GAA1809188.1"/>
    <property type="molecule type" value="Genomic_DNA"/>
</dbReference>
<protein>
    <recommendedName>
        <fullName evidence="3">NYN domain-containing protein</fullName>
    </recommendedName>
</protein>
<sequence>MREARDPAVDLVILASQDTDLEPALDEAIALKSAKVETVSWFHNGQYRQSREIRPAAPTRIWNTRLNAQAFSACRDPENYS</sequence>